<gene>
    <name evidence="5" type="ORF">CGI_10006166</name>
</gene>
<protein>
    <recommendedName>
        <fullName evidence="2">Phospholipid scramblase</fullName>
    </recommendedName>
</protein>
<accession>K1PNC5</accession>
<evidence type="ECO:0000256" key="2">
    <source>
        <dbReference type="RuleBase" id="RU363116"/>
    </source>
</evidence>
<keyword evidence="2" id="KW-0449">Lipoprotein</keyword>
<dbReference type="GO" id="GO:0005886">
    <property type="term" value="C:plasma membrane"/>
    <property type="evidence" value="ECO:0007669"/>
    <property type="project" value="TreeGrafter"/>
</dbReference>
<dbReference type="PANTHER" id="PTHR23248:SF63">
    <property type="entry name" value="PHOSPHOLIPID SCRAMBLASE"/>
    <property type="match status" value="1"/>
</dbReference>
<evidence type="ECO:0000256" key="1">
    <source>
        <dbReference type="ARBA" id="ARBA00005350"/>
    </source>
</evidence>
<dbReference type="InterPro" id="IPR025659">
    <property type="entry name" value="Tubby-like_C"/>
</dbReference>
<dbReference type="Pfam" id="PF03803">
    <property type="entry name" value="Scramblase"/>
    <property type="match status" value="1"/>
</dbReference>
<dbReference type="EMBL" id="JH816910">
    <property type="protein sequence ID" value="EKC20384.1"/>
    <property type="molecule type" value="Genomic_DNA"/>
</dbReference>
<comment type="cofactor">
    <cofactor evidence="2">
        <name>Ca(2+)</name>
        <dbReference type="ChEBI" id="CHEBI:29108"/>
    </cofactor>
</comment>
<dbReference type="Pfam" id="PF13873">
    <property type="entry name" value="Myb_DNA-bind_5"/>
    <property type="match status" value="1"/>
</dbReference>
<dbReference type="GO" id="GO:0017128">
    <property type="term" value="F:phospholipid scramblase activity"/>
    <property type="evidence" value="ECO:0007669"/>
    <property type="project" value="InterPro"/>
</dbReference>
<dbReference type="InParanoid" id="K1PNC5"/>
<proteinExistence type="inferred from homology"/>
<dbReference type="SUPFAM" id="SSF54518">
    <property type="entry name" value="Tubby C-terminal domain-like"/>
    <property type="match status" value="1"/>
</dbReference>
<keyword evidence="2" id="KW-0106">Calcium</keyword>
<dbReference type="HOGENOM" id="CLU_632504_0_0_1"/>
<feature type="domain" description="Myb/SANT-like DNA-binding" evidence="4">
    <location>
        <begin position="6"/>
        <end position="84"/>
    </location>
</feature>
<feature type="compositionally biased region" description="Basic and acidic residues" evidence="3">
    <location>
        <begin position="78"/>
        <end position="91"/>
    </location>
</feature>
<feature type="non-terminal residue" evidence="5">
    <location>
        <position position="1"/>
    </location>
</feature>
<evidence type="ECO:0000313" key="5">
    <source>
        <dbReference type="EMBL" id="EKC20384.1"/>
    </source>
</evidence>
<dbReference type="InterPro" id="IPR028002">
    <property type="entry name" value="Myb_DNA-bind_5"/>
</dbReference>
<evidence type="ECO:0000259" key="4">
    <source>
        <dbReference type="Pfam" id="PF13873"/>
    </source>
</evidence>
<dbReference type="AlphaFoldDB" id="K1PNC5"/>
<comment type="similarity">
    <text evidence="1 2">Belongs to the phospholipid scramblase family.</text>
</comment>
<organism evidence="5">
    <name type="scientific">Magallana gigas</name>
    <name type="common">Pacific oyster</name>
    <name type="synonym">Crassostrea gigas</name>
    <dbReference type="NCBI Taxonomy" id="29159"/>
    <lineage>
        <taxon>Eukaryota</taxon>
        <taxon>Metazoa</taxon>
        <taxon>Spiralia</taxon>
        <taxon>Lophotrochozoa</taxon>
        <taxon>Mollusca</taxon>
        <taxon>Bivalvia</taxon>
        <taxon>Autobranchia</taxon>
        <taxon>Pteriomorphia</taxon>
        <taxon>Ostreida</taxon>
        <taxon>Ostreoidea</taxon>
        <taxon>Ostreidae</taxon>
        <taxon>Magallana</taxon>
    </lineage>
</organism>
<evidence type="ECO:0000256" key="3">
    <source>
        <dbReference type="SAM" id="MobiDB-lite"/>
    </source>
</evidence>
<keyword evidence="2" id="KW-0564">Palmitate</keyword>
<comment type="function">
    <text evidence="2">May mediate accelerated ATP-independent bidirectional transbilayer migration of phospholipids upon binding calcium ions that results in a loss of phospholipid asymmetry in the plasma membrane.</text>
</comment>
<reference evidence="5" key="1">
    <citation type="journal article" date="2012" name="Nature">
        <title>The oyster genome reveals stress adaptation and complexity of shell formation.</title>
        <authorList>
            <person name="Zhang G."/>
            <person name="Fang X."/>
            <person name="Guo X."/>
            <person name="Li L."/>
            <person name="Luo R."/>
            <person name="Xu F."/>
            <person name="Yang P."/>
            <person name="Zhang L."/>
            <person name="Wang X."/>
            <person name="Qi H."/>
            <person name="Xiong Z."/>
            <person name="Que H."/>
            <person name="Xie Y."/>
            <person name="Holland P.W."/>
            <person name="Paps J."/>
            <person name="Zhu Y."/>
            <person name="Wu F."/>
            <person name="Chen Y."/>
            <person name="Wang J."/>
            <person name="Peng C."/>
            <person name="Meng J."/>
            <person name="Yang L."/>
            <person name="Liu J."/>
            <person name="Wen B."/>
            <person name="Zhang N."/>
            <person name="Huang Z."/>
            <person name="Zhu Q."/>
            <person name="Feng Y."/>
            <person name="Mount A."/>
            <person name="Hedgecock D."/>
            <person name="Xu Z."/>
            <person name="Liu Y."/>
            <person name="Domazet-Loso T."/>
            <person name="Du Y."/>
            <person name="Sun X."/>
            <person name="Zhang S."/>
            <person name="Liu B."/>
            <person name="Cheng P."/>
            <person name="Jiang X."/>
            <person name="Li J."/>
            <person name="Fan D."/>
            <person name="Wang W."/>
            <person name="Fu W."/>
            <person name="Wang T."/>
            <person name="Wang B."/>
            <person name="Zhang J."/>
            <person name="Peng Z."/>
            <person name="Li Y."/>
            <person name="Li N."/>
            <person name="Wang J."/>
            <person name="Chen M."/>
            <person name="He Y."/>
            <person name="Tan F."/>
            <person name="Song X."/>
            <person name="Zheng Q."/>
            <person name="Huang R."/>
            <person name="Yang H."/>
            <person name="Du X."/>
            <person name="Chen L."/>
            <person name="Yang M."/>
            <person name="Gaffney P.M."/>
            <person name="Wang S."/>
            <person name="Luo L."/>
            <person name="She Z."/>
            <person name="Ming Y."/>
            <person name="Huang W."/>
            <person name="Zhang S."/>
            <person name="Huang B."/>
            <person name="Zhang Y."/>
            <person name="Qu T."/>
            <person name="Ni P."/>
            <person name="Miao G."/>
            <person name="Wang J."/>
            <person name="Wang Q."/>
            <person name="Steinberg C.E."/>
            <person name="Wang H."/>
            <person name="Li N."/>
            <person name="Qian L."/>
            <person name="Zhang G."/>
            <person name="Li Y."/>
            <person name="Yang H."/>
            <person name="Liu X."/>
            <person name="Wang J."/>
            <person name="Yin Y."/>
            <person name="Wang J."/>
        </authorList>
    </citation>
    <scope>NUCLEOTIDE SEQUENCE [LARGE SCALE GENOMIC DNA]</scope>
    <source>
        <strain evidence="5">05x7-T-G4-1.051#20</strain>
    </source>
</reference>
<name>K1PNC5_MAGGI</name>
<dbReference type="InterPro" id="IPR005552">
    <property type="entry name" value="Scramblase"/>
</dbReference>
<feature type="region of interest" description="Disordered" evidence="3">
    <location>
        <begin position="75"/>
        <end position="102"/>
    </location>
</feature>
<sequence>VMSKKRSPNFSSAEIQTLLDEVEKNKDIIFSKLSNVVTYAAKKRAWESICERINSCNSSAHTRTVEEIRKKWSSYTSDTKKKASQQRRESLKTGGGPPPLEVNAMQDRVVGIIGNLPIDGIPGGHDTADLTEQNGNFVSIVFALSTTIISLICTGTESSDSNQSSMHADAAHITLDGDISAMALPIQAQPGQGGQWMQSPQGITGIPPGLEYMSALDQIIVKQKIEILELLTGCEMRNKYDVLNSVGQQCYYAEEESEFCNRICCGPMREYVMHITDNSQQEVMRISHDFVCCVGCCWCATDSSCGYEVKIEAPVGNIIGYAKQQSSKWKPHIRVFDANRQPMYVVRGPCCWGCQNCFCTDDIDFPITDLTEQNVLGRMFKRWAGCGREMFTDADTFGVTFPADMAITSKALLFGTLFLVDFLYYEQQKNNNNN</sequence>
<dbReference type="PANTHER" id="PTHR23248">
    <property type="entry name" value="PHOSPHOLIPID SCRAMBLASE-RELATED"/>
    <property type="match status" value="1"/>
</dbReference>